<keyword evidence="2" id="KW-1185">Reference proteome</keyword>
<protein>
    <submittedName>
        <fullName evidence="1">Uncharacterized protein</fullName>
    </submittedName>
</protein>
<reference evidence="1" key="1">
    <citation type="submission" date="2021-01" db="EMBL/GenBank/DDBJ databases">
        <title>Adiantum capillus-veneris genome.</title>
        <authorList>
            <person name="Fang Y."/>
            <person name="Liao Q."/>
        </authorList>
    </citation>
    <scope>NUCLEOTIDE SEQUENCE</scope>
    <source>
        <strain evidence="1">H3</strain>
        <tissue evidence="1">Leaf</tissue>
    </source>
</reference>
<sequence length="96" mass="10712">MLLMATDFVGSPAGLHYQHRERHTVSSFQGRSLPLLGIIHVNVGHKGIEEKKGRVHLRILKNNVNLSKLDMYILVLHIVITGATRYCITGTTLVVL</sequence>
<evidence type="ECO:0000313" key="2">
    <source>
        <dbReference type="Proteomes" id="UP000886520"/>
    </source>
</evidence>
<dbReference type="EMBL" id="JABFUD020000016">
    <property type="protein sequence ID" value="KAI5068419.1"/>
    <property type="molecule type" value="Genomic_DNA"/>
</dbReference>
<gene>
    <name evidence="1" type="ORF">GOP47_0016764</name>
</gene>
<evidence type="ECO:0000313" key="1">
    <source>
        <dbReference type="EMBL" id="KAI5068419.1"/>
    </source>
</evidence>
<dbReference type="AlphaFoldDB" id="A0A9D4UIB4"/>
<organism evidence="1 2">
    <name type="scientific">Adiantum capillus-veneris</name>
    <name type="common">Maidenhair fern</name>
    <dbReference type="NCBI Taxonomy" id="13818"/>
    <lineage>
        <taxon>Eukaryota</taxon>
        <taxon>Viridiplantae</taxon>
        <taxon>Streptophyta</taxon>
        <taxon>Embryophyta</taxon>
        <taxon>Tracheophyta</taxon>
        <taxon>Polypodiopsida</taxon>
        <taxon>Polypodiidae</taxon>
        <taxon>Polypodiales</taxon>
        <taxon>Pteridineae</taxon>
        <taxon>Pteridaceae</taxon>
        <taxon>Vittarioideae</taxon>
        <taxon>Adiantum</taxon>
    </lineage>
</organism>
<name>A0A9D4UIB4_ADICA</name>
<proteinExistence type="predicted"/>
<comment type="caution">
    <text evidence="1">The sequence shown here is derived from an EMBL/GenBank/DDBJ whole genome shotgun (WGS) entry which is preliminary data.</text>
</comment>
<accession>A0A9D4UIB4</accession>
<dbReference type="Proteomes" id="UP000886520">
    <property type="component" value="Chromosome 16"/>
</dbReference>